<evidence type="ECO:0000256" key="3">
    <source>
        <dbReference type="ARBA" id="ARBA00022692"/>
    </source>
</evidence>
<feature type="transmembrane region" description="Helical" evidence="6">
    <location>
        <begin position="112"/>
        <end position="135"/>
    </location>
</feature>
<keyword evidence="4 6" id="KW-1133">Transmembrane helix</keyword>
<comment type="caution">
    <text evidence="8">The sequence shown here is derived from an EMBL/GenBank/DDBJ whole genome shotgun (WGS) entry which is preliminary data.</text>
</comment>
<keyword evidence="8" id="KW-0132">Cell division</keyword>
<evidence type="ECO:0000256" key="1">
    <source>
        <dbReference type="ARBA" id="ARBA00004651"/>
    </source>
</evidence>
<keyword evidence="3 6" id="KW-0812">Transmembrane</keyword>
<keyword evidence="8" id="KW-0131">Cell cycle</keyword>
<feature type="transmembrane region" description="Helical" evidence="6">
    <location>
        <begin position="75"/>
        <end position="92"/>
    </location>
</feature>
<protein>
    <submittedName>
        <fullName evidence="8">Cell division protein FtsK</fullName>
    </submittedName>
</protein>
<dbReference type="AlphaFoldDB" id="A0A2D3WHC1"/>
<evidence type="ECO:0000313" key="8">
    <source>
        <dbReference type="EMBL" id="DAB37686.1"/>
    </source>
</evidence>
<dbReference type="Pfam" id="PF13491">
    <property type="entry name" value="FtsK_4TM"/>
    <property type="match status" value="1"/>
</dbReference>
<keyword evidence="5 6" id="KW-0472">Membrane</keyword>
<evidence type="ECO:0000256" key="6">
    <source>
        <dbReference type="SAM" id="Phobius"/>
    </source>
</evidence>
<feature type="transmembrane region" description="Helical" evidence="6">
    <location>
        <begin position="7"/>
        <end position="29"/>
    </location>
</feature>
<feature type="transmembrane region" description="Helical" evidence="6">
    <location>
        <begin position="41"/>
        <end position="63"/>
    </location>
</feature>
<evidence type="ECO:0000256" key="4">
    <source>
        <dbReference type="ARBA" id="ARBA00022989"/>
    </source>
</evidence>
<evidence type="ECO:0000256" key="2">
    <source>
        <dbReference type="ARBA" id="ARBA00022475"/>
    </source>
</evidence>
<reference evidence="8 9" key="1">
    <citation type="journal article" date="2017" name="Front. Microbiol.">
        <title>Comparative Genomic Analysis of the Class Epsilonproteobacteria and Proposed Reclassification to Epsilonbacteraeota (phyl. nov.).</title>
        <authorList>
            <person name="Waite D.W."/>
            <person name="Vanwonterghem I."/>
            <person name="Rinke C."/>
            <person name="Parks D.H."/>
            <person name="Zhang Y."/>
            <person name="Takai K."/>
            <person name="Sievert S.M."/>
            <person name="Simon J."/>
            <person name="Campbell B.J."/>
            <person name="Hanson T.E."/>
            <person name="Woyke T."/>
            <person name="Klotz M.G."/>
            <person name="Hugenholtz P."/>
        </authorList>
    </citation>
    <scope>NUCLEOTIDE SEQUENCE [LARGE SCALE GENOMIC DNA]</scope>
    <source>
        <strain evidence="8">UBA12443</strain>
    </source>
</reference>
<dbReference type="GO" id="GO:0051301">
    <property type="term" value="P:cell division"/>
    <property type="evidence" value="ECO:0007669"/>
    <property type="project" value="UniProtKB-KW"/>
</dbReference>
<keyword evidence="2" id="KW-1003">Cell membrane</keyword>
<comment type="subcellular location">
    <subcellularLocation>
        <location evidence="1">Cell membrane</location>
        <topology evidence="1">Multi-pass membrane protein</topology>
    </subcellularLocation>
</comment>
<dbReference type="EMBL" id="DLUI01000143">
    <property type="protein sequence ID" value="DAB37686.1"/>
    <property type="molecule type" value="Genomic_DNA"/>
</dbReference>
<sequence length="142" mass="15862">MLRDTLFIAGFGILFYLGIATIIADASIIGAYGATFALSNVYIFGYVAYTYLLLLMVPLFYWYKYDGGVHRRLEMSGIFALLFLALLFFQAMVVEGSYRGALIGAVVDFLSIYIGAFGLWILWLMMVTVSVVLVMEQSLSEL</sequence>
<proteinExistence type="predicted"/>
<dbReference type="Proteomes" id="UP000228859">
    <property type="component" value="Unassembled WGS sequence"/>
</dbReference>
<name>A0A2D3WHC1_9BACT</name>
<feature type="non-terminal residue" evidence="8">
    <location>
        <position position="142"/>
    </location>
</feature>
<gene>
    <name evidence="8" type="ORF">CFH83_09980</name>
</gene>
<evidence type="ECO:0000259" key="7">
    <source>
        <dbReference type="Pfam" id="PF13491"/>
    </source>
</evidence>
<dbReference type="InterPro" id="IPR025199">
    <property type="entry name" value="FtsK_4TM"/>
</dbReference>
<feature type="domain" description="DNA translocase FtsK 4TM region" evidence="7">
    <location>
        <begin position="28"/>
        <end position="141"/>
    </location>
</feature>
<dbReference type="GO" id="GO:0005886">
    <property type="term" value="C:plasma membrane"/>
    <property type="evidence" value="ECO:0007669"/>
    <property type="project" value="UniProtKB-SubCell"/>
</dbReference>
<evidence type="ECO:0000313" key="9">
    <source>
        <dbReference type="Proteomes" id="UP000228859"/>
    </source>
</evidence>
<accession>A0A2D3WHC1</accession>
<organism evidence="8 9">
    <name type="scientific">Sulfuricurvum kujiense</name>
    <dbReference type="NCBI Taxonomy" id="148813"/>
    <lineage>
        <taxon>Bacteria</taxon>
        <taxon>Pseudomonadati</taxon>
        <taxon>Campylobacterota</taxon>
        <taxon>Epsilonproteobacteria</taxon>
        <taxon>Campylobacterales</taxon>
        <taxon>Sulfurimonadaceae</taxon>
        <taxon>Sulfuricurvum</taxon>
    </lineage>
</organism>
<evidence type="ECO:0000256" key="5">
    <source>
        <dbReference type="ARBA" id="ARBA00023136"/>
    </source>
</evidence>